<gene>
    <name evidence="1" type="ORF">O1611_g6878</name>
</gene>
<sequence>MVLFRKKRGMRRTLLFDSVPVLSLDEILKAAADSNVSLKSTPHQSDGEHCPFKTRHGHSIFEYYTHHPEYAGRFAQAMAGVTRTCEVDREVTQLRDCFPWNDLDGVVVDVGGGSGHLSLALARVSCTQLSTHSRYKVTLSKRGTKTKLFPRLSFVIQDDSATMLAEGEKLITDDIRNRISFARHNFFQPQPYRNAAAFLLRQCTHDWCDRDVVTMFKSLVPGMEGSKPNTPLLINDIIMPQPGAWSRHAERGVRDLDMMMMIGFGSKERTRDEFEALLKEADSRYEIRNVYATGPMGLLEVYLK</sequence>
<evidence type="ECO:0000313" key="1">
    <source>
        <dbReference type="EMBL" id="KAJ8126760.1"/>
    </source>
</evidence>
<accession>A0ACC2JH50</accession>
<name>A0ACC2JH50_9PEZI</name>
<dbReference type="Proteomes" id="UP001153332">
    <property type="component" value="Unassembled WGS sequence"/>
</dbReference>
<dbReference type="EMBL" id="JAPUUL010001711">
    <property type="protein sequence ID" value="KAJ8126760.1"/>
    <property type="molecule type" value="Genomic_DNA"/>
</dbReference>
<protein>
    <submittedName>
        <fullName evidence="1">Uncharacterized protein</fullName>
    </submittedName>
</protein>
<organism evidence="1 2">
    <name type="scientific">Lasiodiplodia mahajangana</name>
    <dbReference type="NCBI Taxonomy" id="1108764"/>
    <lineage>
        <taxon>Eukaryota</taxon>
        <taxon>Fungi</taxon>
        <taxon>Dikarya</taxon>
        <taxon>Ascomycota</taxon>
        <taxon>Pezizomycotina</taxon>
        <taxon>Dothideomycetes</taxon>
        <taxon>Dothideomycetes incertae sedis</taxon>
        <taxon>Botryosphaeriales</taxon>
        <taxon>Botryosphaeriaceae</taxon>
        <taxon>Lasiodiplodia</taxon>
    </lineage>
</organism>
<evidence type="ECO:0000313" key="2">
    <source>
        <dbReference type="Proteomes" id="UP001153332"/>
    </source>
</evidence>
<keyword evidence="2" id="KW-1185">Reference proteome</keyword>
<reference evidence="1" key="1">
    <citation type="submission" date="2022-12" db="EMBL/GenBank/DDBJ databases">
        <title>Genome Sequence of Lasiodiplodia mahajangana.</title>
        <authorList>
            <person name="Buettner E."/>
        </authorList>
    </citation>
    <scope>NUCLEOTIDE SEQUENCE</scope>
    <source>
        <strain evidence="1">VT137</strain>
    </source>
</reference>
<proteinExistence type="predicted"/>
<comment type="caution">
    <text evidence="1">The sequence shown here is derived from an EMBL/GenBank/DDBJ whole genome shotgun (WGS) entry which is preliminary data.</text>
</comment>